<gene>
    <name evidence="11" type="ORF">FHK92_21400</name>
</gene>
<dbReference type="InterPro" id="IPR007812">
    <property type="entry name" value="T2SS_protein-GspL"/>
</dbReference>
<comment type="caution">
    <text evidence="11">The sequence shown here is derived from an EMBL/GenBank/DDBJ whole genome shotgun (WGS) entry which is preliminary data.</text>
</comment>
<comment type="similarity">
    <text evidence="2">Belongs to the GSP L family.</text>
</comment>
<dbReference type="Gene3D" id="3.30.420.380">
    <property type="match status" value="1"/>
</dbReference>
<dbReference type="GO" id="GO:0009276">
    <property type="term" value="C:Gram-negative-bacterium-type cell wall"/>
    <property type="evidence" value="ECO:0007669"/>
    <property type="project" value="InterPro"/>
</dbReference>
<dbReference type="InterPro" id="IPR025691">
    <property type="entry name" value="GspL_pp_dom"/>
</dbReference>
<evidence type="ECO:0000313" key="12">
    <source>
        <dbReference type="Proteomes" id="UP000572407"/>
    </source>
</evidence>
<evidence type="ECO:0000256" key="9">
    <source>
        <dbReference type="ARBA" id="ARBA00023136"/>
    </source>
</evidence>
<dbReference type="SUPFAM" id="SSF53067">
    <property type="entry name" value="Actin-like ATPase domain"/>
    <property type="match status" value="1"/>
</dbReference>
<keyword evidence="3" id="KW-0813">Transport</keyword>
<evidence type="ECO:0000256" key="6">
    <source>
        <dbReference type="ARBA" id="ARBA00022692"/>
    </source>
</evidence>
<dbReference type="Pfam" id="PF12693">
    <property type="entry name" value="GspL_C"/>
    <property type="match status" value="1"/>
</dbReference>
<keyword evidence="8" id="KW-1133">Transmembrane helix</keyword>
<organism evidence="11 12">
    <name type="scientific">Pseudomonas brassicacearum subsp. neoaurantiaca</name>
    <dbReference type="NCBI Taxonomy" id="494916"/>
    <lineage>
        <taxon>Bacteria</taxon>
        <taxon>Pseudomonadati</taxon>
        <taxon>Pseudomonadota</taxon>
        <taxon>Gammaproteobacteria</taxon>
        <taxon>Pseudomonadales</taxon>
        <taxon>Pseudomonadaceae</taxon>
        <taxon>Pseudomonas</taxon>
    </lineage>
</organism>
<dbReference type="GO" id="GO:0015627">
    <property type="term" value="C:type II protein secretion system complex"/>
    <property type="evidence" value="ECO:0007669"/>
    <property type="project" value="InterPro"/>
</dbReference>
<dbReference type="InterPro" id="IPR043129">
    <property type="entry name" value="ATPase_NBD"/>
</dbReference>
<dbReference type="GO" id="GO:0005886">
    <property type="term" value="C:plasma membrane"/>
    <property type="evidence" value="ECO:0007669"/>
    <property type="project" value="UniProtKB-SubCell"/>
</dbReference>
<dbReference type="NCBIfam" id="TIGR01709">
    <property type="entry name" value="typeII_sec_gspL"/>
    <property type="match status" value="1"/>
</dbReference>
<dbReference type="Proteomes" id="UP000572407">
    <property type="component" value="Unassembled WGS sequence"/>
</dbReference>
<dbReference type="RefSeq" id="WP_181289702.1">
    <property type="nucleotide sequence ID" value="NZ_VDLV01000041.1"/>
</dbReference>
<evidence type="ECO:0000256" key="4">
    <source>
        <dbReference type="ARBA" id="ARBA00022475"/>
    </source>
</evidence>
<evidence type="ECO:0000256" key="5">
    <source>
        <dbReference type="ARBA" id="ARBA00022519"/>
    </source>
</evidence>
<accession>A0A7V8ZUP4</accession>
<protein>
    <submittedName>
        <fullName evidence="11">Type II secretion system protein GspL</fullName>
    </submittedName>
</protein>
<keyword evidence="9" id="KW-0472">Membrane</keyword>
<evidence type="ECO:0000256" key="3">
    <source>
        <dbReference type="ARBA" id="ARBA00022448"/>
    </source>
</evidence>
<evidence type="ECO:0000259" key="10">
    <source>
        <dbReference type="Pfam" id="PF12693"/>
    </source>
</evidence>
<keyword evidence="6" id="KW-0812">Transmembrane</keyword>
<sequence>MSTLLRIALAPLAQLTADSPLDFAWLDRKGVLVEQGRQPLRELSGAAQGKALELCLHPQDTLLACIELPPLPPARLGDAVRCAADNLLLGSDDAVHLAHGPRDTGGQVQLAWFERAALLRLLQLLQGLKLQPRGVYAAPCFLPLAEPGTCTAASVEGHLLVREDLQRAWAHPMMQEGAEQLRERTVRWVGEGPESVDSWPDEQRWLGPVPAWNLLSGIEQNVRGNQRWGRAVGCCAVAALIWTLGLNLYAVRLAGGGQAIKGQMTSRVQQAFPELPVILNPLQQARQQRDARRNGALAEGPVSFAALVQQAAGQLPFMAGAVDKLDFDGSELHLTPRTPARKPPADSNWQTSLAQAGIVADLANGQWTLKRLPADARAAPVAGGTDE</sequence>
<dbReference type="AlphaFoldDB" id="A0A7V8ZUP4"/>
<dbReference type="GO" id="GO:0015628">
    <property type="term" value="P:protein secretion by the type II secretion system"/>
    <property type="evidence" value="ECO:0007669"/>
    <property type="project" value="InterPro"/>
</dbReference>
<reference evidence="11 12" key="1">
    <citation type="submission" date="2019-06" db="EMBL/GenBank/DDBJ databases">
        <title>Analysis of the biodiversity of Brassica napus bacterial endophytes for the selection of potential efficient biofertilizers for rapeseed crops.</title>
        <authorList>
            <person name="Jimenez-Gomez A."/>
            <person name="Saati-Santamaria Z."/>
            <person name="Menendez E."/>
            <person name="Rivas R."/>
            <person name="Mateos P.F."/>
            <person name="Velazquez E."/>
            <person name="Garcia-Fraile P."/>
        </authorList>
    </citation>
    <scope>NUCLEOTIDE SEQUENCE [LARGE SCALE GENOMIC DNA]</scope>
    <source>
        <strain evidence="11 12">CDVBN10</strain>
    </source>
</reference>
<feature type="domain" description="GspL periplasmic" evidence="10">
    <location>
        <begin position="223"/>
        <end position="341"/>
    </location>
</feature>
<proteinExistence type="inferred from homology"/>
<evidence type="ECO:0000256" key="8">
    <source>
        <dbReference type="ARBA" id="ARBA00022989"/>
    </source>
</evidence>
<keyword evidence="7" id="KW-0653">Protein transport</keyword>
<comment type="subcellular location">
    <subcellularLocation>
        <location evidence="1">Cell inner membrane</location>
    </subcellularLocation>
</comment>
<evidence type="ECO:0000313" key="11">
    <source>
        <dbReference type="EMBL" id="MBA1380328.1"/>
    </source>
</evidence>
<evidence type="ECO:0000256" key="2">
    <source>
        <dbReference type="ARBA" id="ARBA00005318"/>
    </source>
</evidence>
<dbReference type="EMBL" id="VDLV01000041">
    <property type="protein sequence ID" value="MBA1380328.1"/>
    <property type="molecule type" value="Genomic_DNA"/>
</dbReference>
<name>A0A7V8ZUP4_9PSED</name>
<evidence type="ECO:0000256" key="7">
    <source>
        <dbReference type="ARBA" id="ARBA00022927"/>
    </source>
</evidence>
<keyword evidence="5" id="KW-0997">Cell inner membrane</keyword>
<keyword evidence="4" id="KW-1003">Cell membrane</keyword>
<evidence type="ECO:0000256" key="1">
    <source>
        <dbReference type="ARBA" id="ARBA00004533"/>
    </source>
</evidence>